<accession>A0A0W8ILR5</accession>
<comment type="caution">
    <text evidence="2">The sequence shown here is derived from an EMBL/GenBank/DDBJ whole genome shotgun (WGS) entry which is preliminary data.</text>
</comment>
<reference evidence="3" key="1">
    <citation type="submission" date="2015-12" db="EMBL/GenBank/DDBJ databases">
        <authorList>
            <person name="Nair G.R."/>
            <person name="Kaur G."/>
            <person name="Mayilraj S."/>
        </authorList>
    </citation>
    <scope>NUCLEOTIDE SEQUENCE [LARGE SCALE GENOMIC DNA]</scope>
    <source>
        <strain evidence="3">CD08_4</strain>
    </source>
</reference>
<feature type="compositionally biased region" description="Basic and acidic residues" evidence="1">
    <location>
        <begin position="169"/>
        <end position="191"/>
    </location>
</feature>
<dbReference type="AlphaFoldDB" id="A0A0W8ILR5"/>
<proteinExistence type="predicted"/>
<organism evidence="2 3">
    <name type="scientific">Kocuria rosea subsp. polaris</name>
    <dbReference type="NCBI Taxonomy" id="136273"/>
    <lineage>
        <taxon>Bacteria</taxon>
        <taxon>Bacillati</taxon>
        <taxon>Actinomycetota</taxon>
        <taxon>Actinomycetes</taxon>
        <taxon>Micrococcales</taxon>
        <taxon>Micrococcaceae</taxon>
        <taxon>Kocuria</taxon>
    </lineage>
</organism>
<evidence type="ECO:0000256" key="1">
    <source>
        <dbReference type="SAM" id="MobiDB-lite"/>
    </source>
</evidence>
<protein>
    <submittedName>
        <fullName evidence="2">Uncharacterized protein</fullName>
    </submittedName>
</protein>
<feature type="region of interest" description="Disordered" evidence="1">
    <location>
        <begin position="166"/>
        <end position="191"/>
    </location>
</feature>
<dbReference type="EMBL" id="LQBK01000006">
    <property type="protein sequence ID" value="KUG61055.1"/>
    <property type="molecule type" value="Genomic_DNA"/>
</dbReference>
<dbReference type="Proteomes" id="UP000053512">
    <property type="component" value="Unassembled WGS sequence"/>
</dbReference>
<gene>
    <name evidence="2" type="ORF">AVL61_07765</name>
</gene>
<evidence type="ECO:0000313" key="3">
    <source>
        <dbReference type="Proteomes" id="UP000053512"/>
    </source>
</evidence>
<sequence length="191" mass="21530">MVDGIDLVLVRPHQSKGGFPSLVENIHGGSHECLRSLPCRHASKKEDFANLIRRRVGRPRRHVYAIRKHRQIVEPVVHFAQLGLLERGEAEDALGATQSRSGQERVEYHGDRVGLAHDHAVRLHDVRDTEYFGQQDRWQGHKISRQVNVQPIDAVTLCVDRPEVAQCHSRGESQRGNSDARGKEAHASSIQ</sequence>
<evidence type="ECO:0000313" key="2">
    <source>
        <dbReference type="EMBL" id="KUG61055.1"/>
    </source>
</evidence>
<name>A0A0W8ILR5_KOCRO</name>